<comment type="caution">
    <text evidence="10">The sequence shown here is derived from an EMBL/GenBank/DDBJ whole genome shotgun (WGS) entry which is preliminary data.</text>
</comment>
<protein>
    <submittedName>
        <fullName evidence="10">Peptidase S8</fullName>
    </submittedName>
</protein>
<gene>
    <name evidence="10" type="ORF">LG34_12440</name>
</gene>
<dbReference type="PRINTS" id="PR00723">
    <property type="entry name" value="SUBTILISIN"/>
</dbReference>
<dbReference type="PIRSF" id="PIRSF037894">
    <property type="entry name" value="Subtilisin_rel_CspABC"/>
    <property type="match status" value="1"/>
</dbReference>
<feature type="active site" description="Charge relay system" evidence="5 6">
    <location>
        <position position="195"/>
    </location>
</feature>
<dbReference type="InterPro" id="IPR041365">
    <property type="entry name" value="CspB_prodomain"/>
</dbReference>
<feature type="domain" description="Peptidase S8/S53" evidence="8">
    <location>
        <begin position="126"/>
        <end position="307"/>
    </location>
</feature>
<evidence type="ECO:0000259" key="9">
    <source>
        <dbReference type="Pfam" id="PF18425"/>
    </source>
</evidence>
<evidence type="ECO:0000256" key="2">
    <source>
        <dbReference type="ARBA" id="ARBA00022670"/>
    </source>
</evidence>
<organism evidence="10 11">
    <name type="scientific">Eubacterium ramulus</name>
    <dbReference type="NCBI Taxonomy" id="39490"/>
    <lineage>
        <taxon>Bacteria</taxon>
        <taxon>Bacillati</taxon>
        <taxon>Bacillota</taxon>
        <taxon>Clostridia</taxon>
        <taxon>Eubacteriales</taxon>
        <taxon>Eubacteriaceae</taxon>
        <taxon>Eubacterium</taxon>
    </lineage>
</organism>
<dbReference type="InterPro" id="IPR050131">
    <property type="entry name" value="Peptidase_S8_subtilisin-like"/>
</dbReference>
<dbReference type="Proteomes" id="UP000245288">
    <property type="component" value="Unassembled WGS sequence"/>
</dbReference>
<feature type="domain" description="Peptidase S8/S53" evidence="8">
    <location>
        <begin position="460"/>
        <end position="580"/>
    </location>
</feature>
<dbReference type="CDD" id="cd07478">
    <property type="entry name" value="Peptidases_S8_CspA-like"/>
    <property type="match status" value="1"/>
</dbReference>
<evidence type="ECO:0000256" key="7">
    <source>
        <dbReference type="RuleBase" id="RU003355"/>
    </source>
</evidence>
<dbReference type="InterPro" id="IPR000209">
    <property type="entry name" value="Peptidase_S8/S53_dom"/>
</dbReference>
<keyword evidence="11" id="KW-1185">Reference proteome</keyword>
<dbReference type="PROSITE" id="PS51892">
    <property type="entry name" value="SUBTILASE"/>
    <property type="match status" value="1"/>
</dbReference>
<dbReference type="SUPFAM" id="SSF52743">
    <property type="entry name" value="Subtilisin-like"/>
    <property type="match status" value="1"/>
</dbReference>
<dbReference type="EMBL" id="JRFU01000136">
    <property type="protein sequence ID" value="PWE86012.1"/>
    <property type="molecule type" value="Genomic_DNA"/>
</dbReference>
<dbReference type="InterPro" id="IPR015500">
    <property type="entry name" value="Peptidase_S8_subtilisin-rel"/>
</dbReference>
<dbReference type="AlphaFoldDB" id="A0A2V1JMR0"/>
<dbReference type="InterPro" id="IPR022398">
    <property type="entry name" value="Peptidase_S8_His-AS"/>
</dbReference>
<keyword evidence="2 6" id="KW-0645">Protease</keyword>
<keyword evidence="4 6" id="KW-0720">Serine protease</keyword>
<dbReference type="InterPro" id="IPR034045">
    <property type="entry name" value="Pep_S8_CspA-like"/>
</dbReference>
<dbReference type="Gene3D" id="3.30.70.2980">
    <property type="match status" value="1"/>
</dbReference>
<dbReference type="InterPro" id="IPR017310">
    <property type="entry name" value="Pept_S8A_subtilisin_clostridia"/>
</dbReference>
<evidence type="ECO:0000256" key="6">
    <source>
        <dbReference type="PROSITE-ProRule" id="PRU01240"/>
    </source>
</evidence>
<evidence type="ECO:0000256" key="4">
    <source>
        <dbReference type="ARBA" id="ARBA00022825"/>
    </source>
</evidence>
<feature type="active site" description="Charge relay system" evidence="5 6">
    <location>
        <position position="135"/>
    </location>
</feature>
<comment type="similarity">
    <text evidence="1 6 7">Belongs to the peptidase S8 family.</text>
</comment>
<dbReference type="InterPro" id="IPR036852">
    <property type="entry name" value="Peptidase_S8/S53_dom_sf"/>
</dbReference>
<dbReference type="PROSITE" id="PS00137">
    <property type="entry name" value="SUBTILASE_HIS"/>
    <property type="match status" value="1"/>
</dbReference>
<dbReference type="Pfam" id="PF18425">
    <property type="entry name" value="CspB_prodomain"/>
    <property type="match status" value="1"/>
</dbReference>
<evidence type="ECO:0000256" key="5">
    <source>
        <dbReference type="PIRSR" id="PIRSR615500-1"/>
    </source>
</evidence>
<evidence type="ECO:0000256" key="3">
    <source>
        <dbReference type="ARBA" id="ARBA00022801"/>
    </source>
</evidence>
<evidence type="ECO:0000313" key="10">
    <source>
        <dbReference type="EMBL" id="PWE86012.1"/>
    </source>
</evidence>
<dbReference type="Pfam" id="PF00082">
    <property type="entry name" value="Peptidase_S8"/>
    <property type="match status" value="2"/>
</dbReference>
<dbReference type="PANTHER" id="PTHR43806">
    <property type="entry name" value="PEPTIDASE S8"/>
    <property type="match status" value="1"/>
</dbReference>
<dbReference type="GO" id="GO:0004252">
    <property type="term" value="F:serine-type endopeptidase activity"/>
    <property type="evidence" value="ECO:0007669"/>
    <property type="project" value="UniProtKB-UniRule"/>
</dbReference>
<dbReference type="GO" id="GO:0006508">
    <property type="term" value="P:proteolysis"/>
    <property type="evidence" value="ECO:0007669"/>
    <property type="project" value="UniProtKB-KW"/>
</dbReference>
<keyword evidence="3 6" id="KW-0378">Hydrolase</keyword>
<dbReference type="InterPro" id="IPR023827">
    <property type="entry name" value="Peptidase_S8_Asp-AS"/>
</dbReference>
<name>A0A2V1JMR0_EUBRA</name>
<sequence length="604" mass="65832">MNNEKLENLLNLALDATSEEREKSLELNVGYDNISRNWEVIAKASGGFDTLLELFPQITVRPLLNGYGILTVPANLLDSLSERPEIEYIEKPKRLFFTVNTGRSASCITPLQTTQQPNPERNNLFGSGILIAIIDSGIDYAHPDFCNADGTTRIIELWDQSLDRIFTQAEINEALQAPSSQERYQLVPSRDLSGHGTHVAGIAAGNGRASGDQYRGVAPQSSLLIVKLGISDPDGFPRTTELMRAVDYVLQKAFTLQMPVAVNLSFGNNYGSHDGASLLETYLDNVSSYWKSCIITGTGNEGTSRIHTSGTFLTNNSRTSVSDTFRAPAVDIPRTPATVTSGQFSPASIPFSVSDYESGLNLQLWKSYSDEIEITLRHPNGTVIGPFQERLGTYRFTVGTTELLVYYGKPSPYSTSQEIYLDFIPRGSYIDAGLWELTLNPRRITAGGYDLWFPGQSVIGNGTGFLYPTEDTTLTIPSTASKVISVGAYNAAFNNYAPFSGRGFTRMEHRIKPDLAAPGVNIISAAPGGGYTSKSGTSMAAPFVTGSCALLMEWGILRGNDPYLYGEKAKAYLIRGTKKLPALTEYPNPYIGWGTLCTADSLPI</sequence>
<dbReference type="Gene3D" id="2.60.120.1290">
    <property type="match status" value="1"/>
</dbReference>
<reference evidence="10 11" key="1">
    <citation type="submission" date="2014-09" db="EMBL/GenBank/DDBJ databases">
        <title>Butyrate-producing bacteria isolated from human gut.</title>
        <authorList>
            <person name="Zhang Q."/>
            <person name="Zhao L."/>
        </authorList>
    </citation>
    <scope>NUCLEOTIDE SEQUENCE [LARGE SCALE GENOMIC DNA]</scope>
    <source>
        <strain evidence="10 11">21</strain>
    </source>
</reference>
<accession>A0A2V1JMR0</accession>
<feature type="domain" description="Csp protease B prodomain" evidence="9">
    <location>
        <begin position="4"/>
        <end position="93"/>
    </location>
</feature>
<dbReference type="Gene3D" id="3.40.50.200">
    <property type="entry name" value="Peptidase S8/S53 domain"/>
    <property type="match status" value="1"/>
</dbReference>
<evidence type="ECO:0000256" key="1">
    <source>
        <dbReference type="ARBA" id="ARBA00011073"/>
    </source>
</evidence>
<dbReference type="PROSITE" id="PS00136">
    <property type="entry name" value="SUBTILASE_ASP"/>
    <property type="match status" value="1"/>
</dbReference>
<feature type="active site" description="Charge relay system" evidence="5 6">
    <location>
        <position position="538"/>
    </location>
</feature>
<dbReference type="OrthoDB" id="9762689at2"/>
<dbReference type="PROSITE" id="PS00138">
    <property type="entry name" value="SUBTILASE_SER"/>
    <property type="match status" value="1"/>
</dbReference>
<evidence type="ECO:0000313" key="11">
    <source>
        <dbReference type="Proteomes" id="UP000245288"/>
    </source>
</evidence>
<evidence type="ECO:0000259" key="8">
    <source>
        <dbReference type="Pfam" id="PF00082"/>
    </source>
</evidence>
<dbReference type="PANTHER" id="PTHR43806:SF11">
    <property type="entry name" value="CEREVISIN-RELATED"/>
    <property type="match status" value="1"/>
</dbReference>
<proteinExistence type="inferred from homology"/>
<dbReference type="InterPro" id="IPR023828">
    <property type="entry name" value="Peptidase_S8_Ser-AS"/>
</dbReference>